<evidence type="ECO:0000313" key="4">
    <source>
        <dbReference type="EMBL" id="MDF3832829.1"/>
    </source>
</evidence>
<dbReference type="InterPro" id="IPR011330">
    <property type="entry name" value="Glyco_hydro/deAcase_b/a-brl"/>
</dbReference>
<evidence type="ECO:0000256" key="1">
    <source>
        <dbReference type="ARBA" id="ARBA00022729"/>
    </source>
</evidence>
<dbReference type="RefSeq" id="WP_276264336.1">
    <property type="nucleotide sequence ID" value="NZ_JARJLM010000133.1"/>
</dbReference>
<dbReference type="Proteomes" id="UP001216674">
    <property type="component" value="Unassembled WGS sequence"/>
</dbReference>
<evidence type="ECO:0000313" key="5">
    <source>
        <dbReference type="Proteomes" id="UP001216674"/>
    </source>
</evidence>
<evidence type="ECO:0000259" key="3">
    <source>
        <dbReference type="PROSITE" id="PS51677"/>
    </source>
</evidence>
<reference evidence="4 5" key="1">
    <citation type="submission" date="2023-03" db="EMBL/GenBank/DDBJ databases">
        <title>Draft assemblies of triclosan tolerant bacteria isolated from returned activated sludge.</title>
        <authorList>
            <person name="Van Hamelsveld S."/>
        </authorList>
    </citation>
    <scope>NUCLEOTIDE SEQUENCE [LARGE SCALE GENOMIC DNA]</scope>
    <source>
        <strain evidence="4 5">GW210010_S58</strain>
    </source>
</reference>
<dbReference type="InterPro" id="IPR032772">
    <property type="entry name" value="PGA_deacetylase_PgaB_C"/>
</dbReference>
<sequence>MSKLNRRTFIGLAGALSVSHSVHAGYVLSLLPPRDRDDGLTFRVLAFHDIRDDLRADVGTVGDTCAISTATLNNIFAWLTGNDFHPVSIDQIVAARNGGPLLPPRAVLLSFDDAYKSQYIKAFPLLRQYNYPAVIAVVSRWTNTPRDEPVRISHRSVMAPGYFMSWDNLREMAASGLVEIASHTHDMHHGAVANPQRNELPAASTHLYFADLKRYETDQEYETRVGADLKQCSDLIEANTGVRVRSMVWPYGMYNAALIGVSHKLGMRVHFTLDDGPNTPDVPLTKIRRLLVSYDWDAGVMMGQFRQQSAYRGDNQPVERVVNVSLDDVYDPNPDRQEARLSRLLDRIKDLEPKSVYLQAYYDPDGSGTAQALYFPNRHLPVRSDLFSRAAWQLITRAGVQVYAALPVLAYRLPASHPASDRRVATVAGAPATPFDPRQRQRLSPFDPLARSVIRDIYYDLGRYTSLNGIVFGEDASLSDVEDASDAALAAYADWGLPRELATIRANPDLLQRWSDAKLRHLIDFTRQLAEVVKDYQGGGNVLTVRSLAASAVLRPDAGMRLAQDIDAFAAHYDFVNLMAYADAGGAPPSAAWLEGLVRAVAGHQGALPKTVFALQTLDARTQAPIATAALREQMQRLRAAGAKHLGYCPDQFMVNQPDLAVLRDVMSMQNLVRPFSRRKV</sequence>
<feature type="signal peptide" evidence="2">
    <location>
        <begin position="1"/>
        <end position="24"/>
    </location>
</feature>
<dbReference type="Gene3D" id="3.20.20.370">
    <property type="entry name" value="Glycoside hydrolase/deacetylase"/>
    <property type="match status" value="1"/>
</dbReference>
<keyword evidence="1 2" id="KW-0732">Signal</keyword>
<dbReference type="Gene3D" id="3.20.20.80">
    <property type="entry name" value="Glycosidases"/>
    <property type="match status" value="1"/>
</dbReference>
<organism evidence="4 5">
    <name type="scientific">Cupriavidus basilensis</name>
    <dbReference type="NCBI Taxonomy" id="68895"/>
    <lineage>
        <taxon>Bacteria</taxon>
        <taxon>Pseudomonadati</taxon>
        <taxon>Pseudomonadota</taxon>
        <taxon>Betaproteobacteria</taxon>
        <taxon>Burkholderiales</taxon>
        <taxon>Burkholderiaceae</taxon>
        <taxon>Cupriavidus</taxon>
    </lineage>
</organism>
<dbReference type="Pfam" id="PF01522">
    <property type="entry name" value="Polysacc_deac_1"/>
    <property type="match status" value="1"/>
</dbReference>
<name>A0ABT6AJP8_9BURK</name>
<comment type="caution">
    <text evidence="4">The sequence shown here is derived from an EMBL/GenBank/DDBJ whole genome shotgun (WGS) entry which is preliminary data.</text>
</comment>
<dbReference type="SUPFAM" id="SSF88713">
    <property type="entry name" value="Glycoside hydrolase/deacetylase"/>
    <property type="match status" value="1"/>
</dbReference>
<feature type="domain" description="NodB homology" evidence="3">
    <location>
        <begin position="105"/>
        <end position="359"/>
    </location>
</feature>
<dbReference type="PROSITE" id="PS51677">
    <property type="entry name" value="NODB"/>
    <property type="match status" value="1"/>
</dbReference>
<gene>
    <name evidence="4" type="primary">pgaB</name>
    <name evidence="4" type="ORF">P3W85_07705</name>
</gene>
<dbReference type="NCBIfam" id="TIGR03938">
    <property type="entry name" value="deacetyl_PgaB"/>
    <property type="match status" value="1"/>
</dbReference>
<keyword evidence="5" id="KW-1185">Reference proteome</keyword>
<proteinExistence type="predicted"/>
<dbReference type="InterPro" id="IPR023854">
    <property type="entry name" value="PGA_deacetylase_PgaB"/>
</dbReference>
<dbReference type="InterPro" id="IPR051398">
    <property type="entry name" value="Polysacch_Deacetylase"/>
</dbReference>
<dbReference type="PANTHER" id="PTHR34216:SF7">
    <property type="entry name" value="POLY-BETA-1,6-N-ACETYL-D-GLUCOSAMINE N-DEACETYLASE"/>
    <property type="match status" value="1"/>
</dbReference>
<dbReference type="InterPro" id="IPR002509">
    <property type="entry name" value="NODB_dom"/>
</dbReference>
<accession>A0ABT6AJP8</accession>
<evidence type="ECO:0000256" key="2">
    <source>
        <dbReference type="SAM" id="SignalP"/>
    </source>
</evidence>
<dbReference type="Pfam" id="PF14883">
    <property type="entry name" value="GHL13"/>
    <property type="match status" value="1"/>
</dbReference>
<dbReference type="EMBL" id="JARJLM010000133">
    <property type="protein sequence ID" value="MDF3832829.1"/>
    <property type="molecule type" value="Genomic_DNA"/>
</dbReference>
<feature type="chain" id="PRO_5045800957" evidence="2">
    <location>
        <begin position="25"/>
        <end position="681"/>
    </location>
</feature>
<dbReference type="PANTHER" id="PTHR34216">
    <property type="match status" value="1"/>
</dbReference>
<protein>
    <submittedName>
        <fullName evidence="4">Poly-beta-1,6-N-acetyl-D-glucosamine N-deacetylase PgaB</fullName>
    </submittedName>
</protein>